<protein>
    <submittedName>
        <fullName evidence="2">Uncharacterized protein</fullName>
    </submittedName>
</protein>
<organism evidence="2 3">
    <name type="scientific">Hibiscus trionum</name>
    <name type="common">Flower of an hour</name>
    <dbReference type="NCBI Taxonomy" id="183268"/>
    <lineage>
        <taxon>Eukaryota</taxon>
        <taxon>Viridiplantae</taxon>
        <taxon>Streptophyta</taxon>
        <taxon>Embryophyta</taxon>
        <taxon>Tracheophyta</taxon>
        <taxon>Spermatophyta</taxon>
        <taxon>Magnoliopsida</taxon>
        <taxon>eudicotyledons</taxon>
        <taxon>Gunneridae</taxon>
        <taxon>Pentapetalae</taxon>
        <taxon>rosids</taxon>
        <taxon>malvids</taxon>
        <taxon>Malvales</taxon>
        <taxon>Malvaceae</taxon>
        <taxon>Malvoideae</taxon>
        <taxon>Hibiscus</taxon>
    </lineage>
</organism>
<dbReference type="AlphaFoldDB" id="A0A9W7J5X2"/>
<accession>A0A9W7J5X2</accession>
<keyword evidence="3" id="KW-1185">Reference proteome</keyword>
<dbReference type="Proteomes" id="UP001165190">
    <property type="component" value="Unassembled WGS sequence"/>
</dbReference>
<name>A0A9W7J5X2_HIBTR</name>
<gene>
    <name evidence="2" type="ORF">HRI_004587800</name>
</gene>
<proteinExistence type="predicted"/>
<evidence type="ECO:0000313" key="3">
    <source>
        <dbReference type="Proteomes" id="UP001165190"/>
    </source>
</evidence>
<reference evidence="2" key="1">
    <citation type="submission" date="2023-05" db="EMBL/GenBank/DDBJ databases">
        <title>Genome and transcriptome analyses reveal genes involved in the formation of fine ridges on petal epidermal cells in Hibiscus trionum.</title>
        <authorList>
            <person name="Koshimizu S."/>
            <person name="Masuda S."/>
            <person name="Ishii T."/>
            <person name="Shirasu K."/>
            <person name="Hoshino A."/>
            <person name="Arita M."/>
        </authorList>
    </citation>
    <scope>NUCLEOTIDE SEQUENCE</scope>
    <source>
        <strain evidence="2">Hamamatsu line</strain>
    </source>
</reference>
<feature type="region of interest" description="Disordered" evidence="1">
    <location>
        <begin position="1"/>
        <end position="32"/>
    </location>
</feature>
<sequence>MVEEFAAGTNWWERTTTSSSSSSSSSSFSSSYLNNSLGTFGWATEMDDIKPTSSMDSISPSSIIFQDNPKLQPGAANLHMMKLGLSSQAIDWNQAFM</sequence>
<evidence type="ECO:0000313" key="2">
    <source>
        <dbReference type="EMBL" id="GMJ09186.1"/>
    </source>
</evidence>
<dbReference type="EMBL" id="BSYR01000054">
    <property type="protein sequence ID" value="GMJ09186.1"/>
    <property type="molecule type" value="Genomic_DNA"/>
</dbReference>
<feature type="compositionally biased region" description="Low complexity" evidence="1">
    <location>
        <begin position="18"/>
        <end position="31"/>
    </location>
</feature>
<comment type="caution">
    <text evidence="2">The sequence shown here is derived from an EMBL/GenBank/DDBJ whole genome shotgun (WGS) entry which is preliminary data.</text>
</comment>
<evidence type="ECO:0000256" key="1">
    <source>
        <dbReference type="SAM" id="MobiDB-lite"/>
    </source>
</evidence>